<name>A0A396IKX0_MEDTR</name>
<organism evidence="2">
    <name type="scientific">Medicago truncatula</name>
    <name type="common">Barrel medic</name>
    <name type="synonym">Medicago tribuloides</name>
    <dbReference type="NCBI Taxonomy" id="3880"/>
    <lineage>
        <taxon>Eukaryota</taxon>
        <taxon>Viridiplantae</taxon>
        <taxon>Streptophyta</taxon>
        <taxon>Embryophyta</taxon>
        <taxon>Tracheophyta</taxon>
        <taxon>Spermatophyta</taxon>
        <taxon>Magnoliopsida</taxon>
        <taxon>eudicotyledons</taxon>
        <taxon>Gunneridae</taxon>
        <taxon>Pentapetalae</taxon>
        <taxon>rosids</taxon>
        <taxon>fabids</taxon>
        <taxon>Fabales</taxon>
        <taxon>Fabaceae</taxon>
        <taxon>Papilionoideae</taxon>
        <taxon>50 kb inversion clade</taxon>
        <taxon>NPAAA clade</taxon>
        <taxon>Hologalegina</taxon>
        <taxon>IRL clade</taxon>
        <taxon>Trifolieae</taxon>
        <taxon>Medicago</taxon>
    </lineage>
</organism>
<keyword evidence="1" id="KW-0732">Signal</keyword>
<gene>
    <name evidence="2" type="ORF">MtrunA17_Chr3g0080251</name>
</gene>
<protein>
    <recommendedName>
        <fullName evidence="3">Transmembrane protein</fullName>
    </recommendedName>
</protein>
<evidence type="ECO:0000256" key="1">
    <source>
        <dbReference type="SAM" id="SignalP"/>
    </source>
</evidence>
<dbReference type="Gramene" id="rna13312">
    <property type="protein sequence ID" value="RHN65471.1"/>
    <property type="gene ID" value="gene13312"/>
</dbReference>
<sequence>MFALHLCAVLYVDMLPSSKHASKMYVQCYNLFSIIIKFRFRQECSNSFFFLI</sequence>
<proteinExistence type="predicted"/>
<comment type="caution">
    <text evidence="2">The sequence shown here is derived from an EMBL/GenBank/DDBJ whole genome shotgun (WGS) entry which is preliminary data.</text>
</comment>
<dbReference type="Proteomes" id="UP000265566">
    <property type="component" value="Chromosome 3"/>
</dbReference>
<dbReference type="EMBL" id="PSQE01000003">
    <property type="protein sequence ID" value="RHN65471.1"/>
    <property type="molecule type" value="Genomic_DNA"/>
</dbReference>
<evidence type="ECO:0000313" key="2">
    <source>
        <dbReference type="EMBL" id="RHN65471.1"/>
    </source>
</evidence>
<dbReference type="AlphaFoldDB" id="A0A396IKX0"/>
<feature type="signal peptide" evidence="1">
    <location>
        <begin position="1"/>
        <end position="21"/>
    </location>
</feature>
<reference evidence="2" key="1">
    <citation type="journal article" date="2018" name="Nat. Plants">
        <title>Whole-genome landscape of Medicago truncatula symbiotic genes.</title>
        <authorList>
            <person name="Pecrix Y."/>
            <person name="Gamas P."/>
            <person name="Carrere S."/>
        </authorList>
    </citation>
    <scope>NUCLEOTIDE SEQUENCE</scope>
    <source>
        <tissue evidence="2">Leaves</tissue>
    </source>
</reference>
<feature type="chain" id="PRO_5017252119" description="Transmembrane protein" evidence="1">
    <location>
        <begin position="22"/>
        <end position="52"/>
    </location>
</feature>
<evidence type="ECO:0008006" key="3">
    <source>
        <dbReference type="Google" id="ProtNLM"/>
    </source>
</evidence>
<accession>A0A396IKX0</accession>